<dbReference type="InterPro" id="IPR050490">
    <property type="entry name" value="Bact_solute-bd_prot1"/>
</dbReference>
<evidence type="ECO:0000313" key="2">
    <source>
        <dbReference type="EMBL" id="QPS02256.1"/>
    </source>
</evidence>
<feature type="chain" id="PRO_5039062761" evidence="1">
    <location>
        <begin position="29"/>
        <end position="444"/>
    </location>
</feature>
<feature type="signal peptide" evidence="1">
    <location>
        <begin position="1"/>
        <end position="28"/>
    </location>
</feature>
<sequence length="444" mass="49440">MIKMKKFVKFLLTLFTALLFLGGCSQQAQQALAEYDRKHSDQASGDRVEIEFWYGLGSIAGQTMEEIIEDFNNSQDQVRVIGVAQANYDETYQKLQAAIAADIAPAVVLSDDIVEQADSQILKPLNDFMDSSMDPDDFLSVFMDLAISDGQVYGFPAFGTTQVMYYRKDILDEAGVDPEDMYASWENVMAYSKQLQEEGYVENGHQLMWGTDNLIDIAYSSGGQIISDDGTKVLIDQAPWVDSWNFIRENIHDGTSPIESGGQGWEYWYRTIDNVMTGKSIGYTGSSGDKADLDFDIIGSAEQPGYNGHEPRPMSEGLYLAIPDQASDQEARAAFEWIKYFTSPQVQADWTMAVGYVPVRVDETMNKVPGFSEFLAENPAYKTPMDQSTHASYSFTDPTGGKIYQALSDARDKVELQNIPAEEALAEAQETAQKALDQVKARED</sequence>
<dbReference type="Gene3D" id="3.40.190.10">
    <property type="entry name" value="Periplasmic binding protein-like II"/>
    <property type="match status" value="2"/>
</dbReference>
<dbReference type="InterPro" id="IPR006059">
    <property type="entry name" value="SBP"/>
</dbReference>
<accession>A0A329NLJ8</accession>
<organism evidence="2 3">
    <name type="scientific">Aerococcus urinae</name>
    <dbReference type="NCBI Taxonomy" id="1376"/>
    <lineage>
        <taxon>Bacteria</taxon>
        <taxon>Bacillati</taxon>
        <taxon>Bacillota</taxon>
        <taxon>Bacilli</taxon>
        <taxon>Lactobacillales</taxon>
        <taxon>Aerococcaceae</taxon>
        <taxon>Aerococcus</taxon>
    </lineage>
</organism>
<gene>
    <name evidence="2" type="ORF">I6G68_04130</name>
</gene>
<protein>
    <submittedName>
        <fullName evidence="2">Extracellular solute-binding protein</fullName>
    </submittedName>
</protein>
<dbReference type="PROSITE" id="PS51257">
    <property type="entry name" value="PROKAR_LIPOPROTEIN"/>
    <property type="match status" value="1"/>
</dbReference>
<evidence type="ECO:0000313" key="3">
    <source>
        <dbReference type="Proteomes" id="UP000594771"/>
    </source>
</evidence>
<proteinExistence type="predicted"/>
<dbReference type="Proteomes" id="UP000594771">
    <property type="component" value="Chromosome"/>
</dbReference>
<reference evidence="2 3" key="1">
    <citation type="submission" date="2020-12" db="EMBL/GenBank/DDBJ databases">
        <title>FDA dAtabase for Regulatory Grade micrObial Sequences (FDA-ARGOS): Supporting development and validation of Infectious Disease Dx tests.</title>
        <authorList>
            <person name="Sproer C."/>
            <person name="Gronow S."/>
            <person name="Severitt S."/>
            <person name="Schroder I."/>
            <person name="Tallon L."/>
            <person name="Sadzewicz L."/>
            <person name="Zhao X."/>
            <person name="Boylan J."/>
            <person name="Ott S."/>
            <person name="Bowen H."/>
            <person name="Vavikolanu K."/>
            <person name="Mehta A."/>
            <person name="Aluvathingal J."/>
            <person name="Nadendla S."/>
            <person name="Lowell S."/>
            <person name="Myers T."/>
            <person name="Yan Y."/>
            <person name="Sichtig H."/>
        </authorList>
    </citation>
    <scope>NUCLEOTIDE SEQUENCE [LARGE SCALE GENOMIC DNA]</scope>
    <source>
        <strain evidence="2 3">FDAARGOS_911</strain>
    </source>
</reference>
<keyword evidence="1" id="KW-0732">Signal</keyword>
<dbReference type="PANTHER" id="PTHR43649">
    <property type="entry name" value="ARABINOSE-BINDING PROTEIN-RELATED"/>
    <property type="match status" value="1"/>
</dbReference>
<dbReference type="PANTHER" id="PTHR43649:SF12">
    <property type="entry name" value="DIACETYLCHITOBIOSE BINDING PROTEIN DASA"/>
    <property type="match status" value="1"/>
</dbReference>
<dbReference type="EMBL" id="CP065662">
    <property type="protein sequence ID" value="QPS02256.1"/>
    <property type="molecule type" value="Genomic_DNA"/>
</dbReference>
<dbReference type="AlphaFoldDB" id="A0A329NLJ8"/>
<dbReference type="Pfam" id="PF13416">
    <property type="entry name" value="SBP_bac_8"/>
    <property type="match status" value="1"/>
</dbReference>
<evidence type="ECO:0000256" key="1">
    <source>
        <dbReference type="SAM" id="SignalP"/>
    </source>
</evidence>
<name>A0A329NLJ8_9LACT</name>
<dbReference type="OrthoDB" id="9763054at2"/>
<dbReference type="SUPFAM" id="SSF53850">
    <property type="entry name" value="Periplasmic binding protein-like II"/>
    <property type="match status" value="1"/>
</dbReference>